<sequence length="419" mass="43886">MQANLITDVGLEFSQAFLSSLGIGLLMGMERERNPSSRAGLRTFALTALLGTLGAMLSVRSGTPWLLAVGFLLVGGMMLAAYVAHPDPSDPGTTSVVALLLCYCFGAMTWYGDRTLAVMLATLVTALLYFKAELRNLSQNLTRRDLISMLQFATLSLVILPILPNQGFGPYNALNPYQIWWMVVLISGVSLAGYAALRVSGQQHGAPLMGILGGLASSTATTLIFSRHAKAQPALAGLSLVVILIANVVVMIRLVLITLVVQPDLVLTVLPMLACGTLVGVALIIGAWKLLGARDGLPEMALTNPAEIRTALTFGCIYAIVLALAAWLSDVAGAWGLYGIALVSGLTDVDAITLSSLRLYGLGKLPGSEAITAILLALLANLVFKLGIVFVVAGAARGRRIAIAFALLGLGSVAGWALS</sequence>
<feature type="transmembrane region" description="Helical" evidence="1">
    <location>
        <begin position="401"/>
        <end position="418"/>
    </location>
</feature>
<dbReference type="Pfam" id="PF13194">
    <property type="entry name" value="DUF4010"/>
    <property type="match status" value="1"/>
</dbReference>
<dbReference type="Proteomes" id="UP000683428">
    <property type="component" value="Chromosome"/>
</dbReference>
<evidence type="ECO:0000259" key="2">
    <source>
        <dbReference type="Pfam" id="PF02308"/>
    </source>
</evidence>
<feature type="transmembrane region" description="Helical" evidence="1">
    <location>
        <begin position="12"/>
        <end position="29"/>
    </location>
</feature>
<dbReference type="PANTHER" id="PTHR39084">
    <property type="entry name" value="MEMBRANE PROTEIN-RELATED"/>
    <property type="match status" value="1"/>
</dbReference>
<keyword evidence="5" id="KW-1185">Reference proteome</keyword>
<dbReference type="KEGG" id="aiq:Azoinq_14645"/>
<feature type="transmembrane region" description="Helical" evidence="1">
    <location>
        <begin position="65"/>
        <end position="84"/>
    </location>
</feature>
<evidence type="ECO:0000259" key="3">
    <source>
        <dbReference type="Pfam" id="PF13194"/>
    </source>
</evidence>
<reference evidence="4" key="1">
    <citation type="submission" date="2020-11" db="EMBL/GenBank/DDBJ databases">
        <title>Azospira inquinata sp. nov.</title>
        <authorList>
            <person name="Moe W.M."/>
            <person name="Mikes M.C."/>
        </authorList>
    </citation>
    <scope>NUCLEOTIDE SEQUENCE</scope>
    <source>
        <strain evidence="4">Azo-3</strain>
    </source>
</reference>
<feature type="transmembrane region" description="Helical" evidence="1">
    <location>
        <begin position="91"/>
        <end position="110"/>
    </location>
</feature>
<feature type="transmembrane region" description="Helical" evidence="1">
    <location>
        <begin position="265"/>
        <end position="288"/>
    </location>
</feature>
<protein>
    <submittedName>
        <fullName evidence="4">MgtC/SapB family protein</fullName>
    </submittedName>
</protein>
<dbReference type="AlphaFoldDB" id="A0A975SMY2"/>
<feature type="domain" description="DUF4010" evidence="3">
    <location>
        <begin position="184"/>
        <end position="392"/>
    </location>
</feature>
<keyword evidence="1" id="KW-0812">Transmembrane</keyword>
<gene>
    <name evidence="4" type="ORF">Azoinq_14645</name>
</gene>
<evidence type="ECO:0000256" key="1">
    <source>
        <dbReference type="SAM" id="Phobius"/>
    </source>
</evidence>
<evidence type="ECO:0000313" key="4">
    <source>
        <dbReference type="EMBL" id="QWT49031.1"/>
    </source>
</evidence>
<name>A0A975SMY2_9RHOO</name>
<feature type="transmembrane region" description="Helical" evidence="1">
    <location>
        <begin position="116"/>
        <end position="134"/>
    </location>
</feature>
<feature type="transmembrane region" description="Helical" evidence="1">
    <location>
        <begin position="370"/>
        <end position="394"/>
    </location>
</feature>
<keyword evidence="1" id="KW-0472">Membrane</keyword>
<accession>A0A975SMY2</accession>
<feature type="transmembrane region" description="Helical" evidence="1">
    <location>
        <begin position="146"/>
        <end position="164"/>
    </location>
</feature>
<feature type="domain" description="MgtC/SapB/SrpB/YhiD N-terminal" evidence="2">
    <location>
        <begin position="18"/>
        <end position="136"/>
    </location>
</feature>
<feature type="transmembrane region" description="Helical" evidence="1">
    <location>
        <begin position="335"/>
        <end position="358"/>
    </location>
</feature>
<dbReference type="Pfam" id="PF02308">
    <property type="entry name" value="MgtC"/>
    <property type="match status" value="1"/>
</dbReference>
<dbReference type="EMBL" id="CP064782">
    <property type="protein sequence ID" value="QWT49031.1"/>
    <property type="molecule type" value="Genomic_DNA"/>
</dbReference>
<dbReference type="PANTHER" id="PTHR39084:SF1">
    <property type="entry name" value="DUF4010 DOMAIN-CONTAINING PROTEIN"/>
    <property type="match status" value="1"/>
</dbReference>
<feature type="transmembrane region" description="Helical" evidence="1">
    <location>
        <begin position="308"/>
        <end position="328"/>
    </location>
</feature>
<evidence type="ECO:0000313" key="5">
    <source>
        <dbReference type="Proteomes" id="UP000683428"/>
    </source>
</evidence>
<organism evidence="4 5">
    <name type="scientific">Azospira inquinata</name>
    <dbReference type="NCBI Taxonomy" id="2785627"/>
    <lineage>
        <taxon>Bacteria</taxon>
        <taxon>Pseudomonadati</taxon>
        <taxon>Pseudomonadota</taxon>
        <taxon>Betaproteobacteria</taxon>
        <taxon>Rhodocyclales</taxon>
        <taxon>Rhodocyclaceae</taxon>
        <taxon>Azospira</taxon>
    </lineage>
</organism>
<feature type="transmembrane region" description="Helical" evidence="1">
    <location>
        <begin position="209"/>
        <end position="229"/>
    </location>
</feature>
<dbReference type="InterPro" id="IPR025105">
    <property type="entry name" value="DUF4010"/>
</dbReference>
<feature type="transmembrane region" description="Helical" evidence="1">
    <location>
        <begin position="235"/>
        <end position="256"/>
    </location>
</feature>
<feature type="transmembrane region" description="Helical" evidence="1">
    <location>
        <begin position="41"/>
        <end position="59"/>
    </location>
</feature>
<keyword evidence="1" id="KW-1133">Transmembrane helix</keyword>
<feature type="transmembrane region" description="Helical" evidence="1">
    <location>
        <begin position="179"/>
        <end position="197"/>
    </location>
</feature>
<dbReference type="InterPro" id="IPR049177">
    <property type="entry name" value="MgtC_SapB_SrpB_YhiD_N"/>
</dbReference>
<proteinExistence type="predicted"/>
<dbReference type="RefSeq" id="WP_216128132.1">
    <property type="nucleotide sequence ID" value="NZ_CP064782.1"/>
</dbReference>